<accession>A0AB34FJI1</accession>
<dbReference type="GO" id="GO:0006303">
    <property type="term" value="P:double-strand break repair via nonhomologous end joining"/>
    <property type="evidence" value="ECO:0007669"/>
    <property type="project" value="TreeGrafter"/>
</dbReference>
<dbReference type="InterPro" id="IPR001279">
    <property type="entry name" value="Metallo-B-lactamas"/>
</dbReference>
<dbReference type="AlphaFoldDB" id="A0AB34FJI1"/>
<feature type="domain" description="Metallo-beta-lactamase" evidence="5">
    <location>
        <begin position="13"/>
        <end position="137"/>
    </location>
</feature>
<dbReference type="PANTHER" id="PTHR23240">
    <property type="entry name" value="DNA CROSS-LINK REPAIR PROTEIN PSO2/SNM1-RELATED"/>
    <property type="match status" value="1"/>
</dbReference>
<keyword evidence="1" id="KW-0540">Nuclease</keyword>
<dbReference type="InterPro" id="IPR036866">
    <property type="entry name" value="RibonucZ/Hydroxyglut_hydro"/>
</dbReference>
<comment type="caution">
    <text evidence="6">The sequence shown here is derived from an EMBL/GenBank/DDBJ whole genome shotgun (WGS) entry which is preliminary data.</text>
</comment>
<dbReference type="GO" id="GO:0035312">
    <property type="term" value="F:5'-3' DNA exonuclease activity"/>
    <property type="evidence" value="ECO:0007669"/>
    <property type="project" value="TreeGrafter"/>
</dbReference>
<evidence type="ECO:0000313" key="7">
    <source>
        <dbReference type="Proteomes" id="UP001163105"/>
    </source>
</evidence>
<dbReference type="SUPFAM" id="SSF56281">
    <property type="entry name" value="Metallo-hydrolase/oxidoreductase"/>
    <property type="match status" value="1"/>
</dbReference>
<keyword evidence="7" id="KW-1185">Reference proteome</keyword>
<gene>
    <name evidence="6" type="ORF">O9K51_08260</name>
</gene>
<proteinExistence type="predicted"/>
<dbReference type="Proteomes" id="UP001163105">
    <property type="component" value="Unassembled WGS sequence"/>
</dbReference>
<organism evidence="6 7">
    <name type="scientific">Purpureocillium lavendulum</name>
    <dbReference type="NCBI Taxonomy" id="1247861"/>
    <lineage>
        <taxon>Eukaryota</taxon>
        <taxon>Fungi</taxon>
        <taxon>Dikarya</taxon>
        <taxon>Ascomycota</taxon>
        <taxon>Pezizomycotina</taxon>
        <taxon>Sordariomycetes</taxon>
        <taxon>Hypocreomycetidae</taxon>
        <taxon>Hypocreales</taxon>
        <taxon>Ophiocordycipitaceae</taxon>
        <taxon>Purpureocillium</taxon>
    </lineage>
</organism>
<dbReference type="GO" id="GO:0000723">
    <property type="term" value="P:telomere maintenance"/>
    <property type="evidence" value="ECO:0007669"/>
    <property type="project" value="TreeGrafter"/>
</dbReference>
<dbReference type="GO" id="GO:0036297">
    <property type="term" value="P:interstrand cross-link repair"/>
    <property type="evidence" value="ECO:0007669"/>
    <property type="project" value="TreeGrafter"/>
</dbReference>
<feature type="region of interest" description="Disordered" evidence="4">
    <location>
        <begin position="454"/>
        <end position="475"/>
    </location>
</feature>
<evidence type="ECO:0000256" key="3">
    <source>
        <dbReference type="ARBA" id="ARBA00022839"/>
    </source>
</evidence>
<dbReference type="EMBL" id="JAQHRD010000007">
    <property type="protein sequence ID" value="KAJ6438859.1"/>
    <property type="molecule type" value="Genomic_DNA"/>
</dbReference>
<sequence length="523" mass="57461">MSTFDGRVSEFPDIRIDFFRNHPDTPPPLACFLSHVHSDHLAGLESLRSPLYPCRINYAQGILETRHQTYKHLSKVLKPLPLETSTVIELQPGHCIRVTLFDANHCPGAVMFLVEGSGKAILYTGDVRCEPWFVNALVRHPLIVEYCCGIKTLDKIYLDTSFTSNVPFQTKAEGLAELLRKIARYPADTIFHFQAWTYGYEDVWLALSRALDSPIHVDDYKMRVYGSLRSRLPDKQSLPDVHLSPCAASLAGHMCGNAFLPGCLTSEREVRLHSCEKGNICSVAQGPAVVSIRPIVAHLADGSDLVEAGIGGGGGDLEREAEIVFSSQDDLGTLAELMSTWSGIATVTPSDLRGVDTQDYTETGPQSDSPVAAGATYVEATSTPNRQTAPPGYASTERMVSLLPDSQRFDEPTPSTAEVDYLAARPDQHSHAHCAVQIEEIAAELPVKRKRKQEQAGLECDDEYEAPDSQRTQASWTSAISASHSLARREAYETMLQNVDGNDWKSIALLSTDGHHTANDKEL</sequence>
<name>A0AB34FJI1_9HYPO</name>
<evidence type="ECO:0000256" key="1">
    <source>
        <dbReference type="ARBA" id="ARBA00022722"/>
    </source>
</evidence>
<protein>
    <submittedName>
        <fullName evidence="6">Amidase</fullName>
    </submittedName>
</protein>
<keyword evidence="2" id="KW-0378">Hydrolase</keyword>
<evidence type="ECO:0000256" key="2">
    <source>
        <dbReference type="ARBA" id="ARBA00022801"/>
    </source>
</evidence>
<dbReference type="PANTHER" id="PTHR23240:SF8">
    <property type="entry name" value="PROTEIN ARTEMIS"/>
    <property type="match status" value="1"/>
</dbReference>
<dbReference type="GO" id="GO:0003684">
    <property type="term" value="F:damaged DNA binding"/>
    <property type="evidence" value="ECO:0007669"/>
    <property type="project" value="TreeGrafter"/>
</dbReference>
<evidence type="ECO:0000313" key="6">
    <source>
        <dbReference type="EMBL" id="KAJ6438859.1"/>
    </source>
</evidence>
<reference evidence="6" key="1">
    <citation type="submission" date="2023-01" db="EMBL/GenBank/DDBJ databases">
        <title>The growth and conidiation of Purpureocillium lavendulum are regulated by nitrogen source and histone H3K14 acetylation.</title>
        <authorList>
            <person name="Tang P."/>
            <person name="Han J."/>
            <person name="Zhang C."/>
            <person name="Tang P."/>
            <person name="Qi F."/>
            <person name="Zhang K."/>
            <person name="Liang L."/>
        </authorList>
    </citation>
    <scope>NUCLEOTIDE SEQUENCE</scope>
    <source>
        <strain evidence="6">YMF1.00683</strain>
    </source>
</reference>
<keyword evidence="3" id="KW-0269">Exonuclease</keyword>
<dbReference type="Gene3D" id="3.60.15.10">
    <property type="entry name" value="Ribonuclease Z/Hydroxyacylglutathione hydrolase-like"/>
    <property type="match status" value="1"/>
</dbReference>
<dbReference type="Pfam" id="PF12706">
    <property type="entry name" value="Lactamase_B_2"/>
    <property type="match status" value="1"/>
</dbReference>
<evidence type="ECO:0000259" key="5">
    <source>
        <dbReference type="Pfam" id="PF12706"/>
    </source>
</evidence>
<evidence type="ECO:0000256" key="4">
    <source>
        <dbReference type="SAM" id="MobiDB-lite"/>
    </source>
</evidence>